<feature type="coiled-coil region" evidence="1">
    <location>
        <begin position="104"/>
        <end position="131"/>
    </location>
</feature>
<protein>
    <submittedName>
        <fullName evidence="4">Uncharacterized protein</fullName>
    </submittedName>
</protein>
<feature type="transmembrane region" description="Helical" evidence="3">
    <location>
        <begin position="44"/>
        <end position="61"/>
    </location>
</feature>
<sequence>MTPMASVRHRRRLTAVRLLAVAAPAAAIALTVAAMVLDGPWPRIAAAAGAVGAAVLGAFVLRLERRLRVEVATVRAEQAAEYSQAHARYSEEHREFTDHMVGLLDVASERIDVMRSKLDLLEAEIAAARSARPGASTPSVELARLAEGAEWNDLWPDLSEAPTVVDLIKWEDKNTDLLPEADRKKKSAPVEQRQERSA</sequence>
<evidence type="ECO:0000256" key="1">
    <source>
        <dbReference type="SAM" id="Coils"/>
    </source>
</evidence>
<evidence type="ECO:0000313" key="4">
    <source>
        <dbReference type="EMBL" id="SEF16120.1"/>
    </source>
</evidence>
<gene>
    <name evidence="4" type="ORF">SAMN04488561_5237</name>
</gene>
<organism evidence="4 5">
    <name type="scientific">Jiangella alba</name>
    <dbReference type="NCBI Taxonomy" id="561176"/>
    <lineage>
        <taxon>Bacteria</taxon>
        <taxon>Bacillati</taxon>
        <taxon>Actinomycetota</taxon>
        <taxon>Actinomycetes</taxon>
        <taxon>Jiangellales</taxon>
        <taxon>Jiangellaceae</taxon>
        <taxon>Jiangella</taxon>
    </lineage>
</organism>
<feature type="region of interest" description="Disordered" evidence="2">
    <location>
        <begin position="176"/>
        <end position="198"/>
    </location>
</feature>
<evidence type="ECO:0000256" key="2">
    <source>
        <dbReference type="SAM" id="MobiDB-lite"/>
    </source>
</evidence>
<keyword evidence="1" id="KW-0175">Coiled coil</keyword>
<keyword evidence="3" id="KW-0812">Transmembrane</keyword>
<evidence type="ECO:0000313" key="5">
    <source>
        <dbReference type="Proteomes" id="UP000181980"/>
    </source>
</evidence>
<dbReference type="AlphaFoldDB" id="A0A1H5PQL8"/>
<keyword evidence="3" id="KW-0472">Membrane</keyword>
<reference evidence="5" key="1">
    <citation type="submission" date="2016-10" db="EMBL/GenBank/DDBJ databases">
        <authorList>
            <person name="Varghese N."/>
            <person name="Submissions S."/>
        </authorList>
    </citation>
    <scope>NUCLEOTIDE SEQUENCE [LARGE SCALE GENOMIC DNA]</scope>
    <source>
        <strain evidence="5">DSM 45237</strain>
    </source>
</reference>
<dbReference type="EMBL" id="FNUC01000004">
    <property type="protein sequence ID" value="SEF16120.1"/>
    <property type="molecule type" value="Genomic_DNA"/>
</dbReference>
<keyword evidence="5" id="KW-1185">Reference proteome</keyword>
<accession>A0A1H5PQL8</accession>
<evidence type="ECO:0000256" key="3">
    <source>
        <dbReference type="SAM" id="Phobius"/>
    </source>
</evidence>
<proteinExistence type="predicted"/>
<dbReference type="Proteomes" id="UP000181980">
    <property type="component" value="Unassembled WGS sequence"/>
</dbReference>
<name>A0A1H5PQL8_9ACTN</name>
<keyword evidence="3" id="KW-1133">Transmembrane helix</keyword>